<reference evidence="1 2" key="1">
    <citation type="submission" date="2009-01" db="EMBL/GenBank/DDBJ databases">
        <authorList>
            <person name="Fulton L."/>
            <person name="Clifton S."/>
            <person name="Fulton B."/>
            <person name="Xu J."/>
            <person name="Minx P."/>
            <person name="Pepin K.H."/>
            <person name="Johnson M."/>
            <person name="Bhonagiri V."/>
            <person name="Nash W.E."/>
            <person name="Mardis E.R."/>
            <person name="Wilson R.K."/>
        </authorList>
    </citation>
    <scope>NUCLEOTIDE SEQUENCE [LARGE SCALE GENOMIC DNA]</scope>
    <source>
        <strain evidence="1 2">DSM 15981</strain>
    </source>
</reference>
<keyword evidence="2" id="KW-1185">Reference proteome</keyword>
<evidence type="ECO:0000313" key="2">
    <source>
        <dbReference type="Proteomes" id="UP000004756"/>
    </source>
</evidence>
<accession>C0CT62</accession>
<evidence type="ECO:0000313" key="1">
    <source>
        <dbReference type="EMBL" id="EEG57740.1"/>
    </source>
</evidence>
<sequence>MKLENEEWLVVVEPMDSSQRRFDHAGTVRQVIRKNDGCCYLTRERLEKGGYSMGFGICSEFCASAPIGYQEAGAGEYYLKPGVGKFKKPRAGVFHKAANGSGTGDDSETGNICRGELPELEPEEYELCIGDNQVTFWGGSRSDTGYGYYLEKSISLVKNRVIIVCQLRNIGGRPFWVEEYSHNFFAFNFEPVSEDYRLDTQEMGMERFVWSEDRGLYEGQWKQRPKSYEYSLFHAATGRKIVERGDFPPLKFKLWQDLHCFCPECFIGIGLEPGMEKRWNRVFEFF</sequence>
<dbReference type="Proteomes" id="UP000004756">
    <property type="component" value="Unassembled WGS sequence"/>
</dbReference>
<proteinExistence type="predicted"/>
<name>C0CT62_9FIRM</name>
<comment type="caution">
    <text evidence="1">The sequence shown here is derived from an EMBL/GenBank/DDBJ whole genome shotgun (WGS) entry which is preliminary data.</text>
</comment>
<protein>
    <submittedName>
        <fullName evidence="1">Uncharacterized protein</fullName>
    </submittedName>
</protein>
<dbReference type="AlphaFoldDB" id="C0CT62"/>
<dbReference type="RefSeq" id="WP_007705288.1">
    <property type="nucleotide sequence ID" value="NZ_CP102272.1"/>
</dbReference>
<reference evidence="1 2" key="2">
    <citation type="submission" date="2009-02" db="EMBL/GenBank/DDBJ databases">
        <title>Draft genome sequence of Clostridium asparagiforme (DSM 15981).</title>
        <authorList>
            <person name="Sudarsanam P."/>
            <person name="Ley R."/>
            <person name="Guruge J."/>
            <person name="Turnbaugh P.J."/>
            <person name="Mahowald M."/>
            <person name="Liep D."/>
            <person name="Gordon J."/>
        </authorList>
    </citation>
    <scope>NUCLEOTIDE SEQUENCE [LARGE SCALE GENOMIC DNA]</scope>
    <source>
        <strain evidence="1 2">DSM 15981</strain>
    </source>
</reference>
<organism evidence="1 2">
    <name type="scientific">[Clostridium] asparagiforme DSM 15981</name>
    <dbReference type="NCBI Taxonomy" id="518636"/>
    <lineage>
        <taxon>Bacteria</taxon>
        <taxon>Bacillati</taxon>
        <taxon>Bacillota</taxon>
        <taxon>Clostridia</taxon>
        <taxon>Lachnospirales</taxon>
        <taxon>Lachnospiraceae</taxon>
        <taxon>Enterocloster</taxon>
    </lineage>
</organism>
<dbReference type="HOGENOM" id="CLU_064408_0_0_9"/>
<gene>
    <name evidence="1" type="ORF">CLOSTASPAR_00160</name>
</gene>
<dbReference type="EMBL" id="ACCJ01000008">
    <property type="protein sequence ID" value="EEG57740.1"/>
    <property type="molecule type" value="Genomic_DNA"/>
</dbReference>